<keyword evidence="7 10" id="KW-0653">Protein transport</keyword>
<dbReference type="GO" id="GO:0015031">
    <property type="term" value="P:protein transport"/>
    <property type="evidence" value="ECO:0007669"/>
    <property type="project" value="UniProtKB-KW"/>
</dbReference>
<protein>
    <recommendedName>
        <fullName evidence="10">GPI inositol-deacylase</fullName>
        <ecNumber evidence="10">3.1.-.-</ecNumber>
    </recommendedName>
</protein>
<evidence type="ECO:0000256" key="9">
    <source>
        <dbReference type="ARBA" id="ARBA00023136"/>
    </source>
</evidence>
<comment type="subcellular location">
    <subcellularLocation>
        <location evidence="1">Endoplasmic reticulum membrane</location>
        <topology evidence="1">Multi-pass membrane protein</topology>
    </subcellularLocation>
</comment>
<feature type="transmembrane region" description="Helical" evidence="10">
    <location>
        <begin position="777"/>
        <end position="801"/>
    </location>
</feature>
<evidence type="ECO:0000259" key="11">
    <source>
        <dbReference type="Pfam" id="PF07819"/>
    </source>
</evidence>
<evidence type="ECO:0000256" key="6">
    <source>
        <dbReference type="ARBA" id="ARBA00022824"/>
    </source>
</evidence>
<feature type="transmembrane region" description="Helical" evidence="10">
    <location>
        <begin position="696"/>
        <end position="714"/>
    </location>
</feature>
<dbReference type="Gene3D" id="3.40.50.1820">
    <property type="entry name" value="alpha/beta hydrolase"/>
    <property type="match status" value="1"/>
</dbReference>
<dbReference type="EMBL" id="CCBN010000001">
    <property type="protein sequence ID" value="CDO51560.1"/>
    <property type="molecule type" value="Genomic_DNA"/>
</dbReference>
<accession>A0A0J9X4C4</accession>
<reference evidence="13" key="1">
    <citation type="submission" date="2014-03" db="EMBL/GenBank/DDBJ databases">
        <authorList>
            <person name="Casaregola S."/>
        </authorList>
    </citation>
    <scope>NUCLEOTIDE SEQUENCE [LARGE SCALE GENOMIC DNA]</scope>
    <source>
        <strain evidence="13">CLIB 918</strain>
    </source>
</reference>
<dbReference type="CDD" id="cd00741">
    <property type="entry name" value="Lipase"/>
    <property type="match status" value="1"/>
</dbReference>
<feature type="transmembrane region" description="Helical" evidence="10">
    <location>
        <begin position="1019"/>
        <end position="1037"/>
    </location>
</feature>
<feature type="domain" description="GPI inositol-deacylase PGAP1-like alpha/beta" evidence="11">
    <location>
        <begin position="88"/>
        <end position="320"/>
    </location>
</feature>
<dbReference type="PANTHER" id="PTHR15495:SF7">
    <property type="entry name" value="GPI INOSITOL-DEACYLASE"/>
    <property type="match status" value="1"/>
</dbReference>
<dbReference type="EC" id="3.1.-.-" evidence="10"/>
<dbReference type="GO" id="GO:0006505">
    <property type="term" value="P:GPI anchor metabolic process"/>
    <property type="evidence" value="ECO:0007669"/>
    <property type="project" value="TreeGrafter"/>
</dbReference>
<dbReference type="GO" id="GO:0006888">
    <property type="term" value="P:endoplasmic reticulum to Golgi vesicle-mediated transport"/>
    <property type="evidence" value="ECO:0007669"/>
    <property type="project" value="TreeGrafter"/>
</dbReference>
<feature type="transmembrane region" description="Helical" evidence="10">
    <location>
        <begin position="642"/>
        <end position="663"/>
    </location>
</feature>
<dbReference type="Pfam" id="PF25140">
    <property type="entry name" value="PGAP1_TMD"/>
    <property type="match status" value="1"/>
</dbReference>
<feature type="transmembrane region" description="Helical" evidence="10">
    <location>
        <begin position="992"/>
        <end position="1013"/>
    </location>
</feature>
<dbReference type="Pfam" id="PF07819">
    <property type="entry name" value="PGAP1"/>
    <property type="match status" value="1"/>
</dbReference>
<dbReference type="STRING" id="1173061.A0A0J9X4C4"/>
<dbReference type="InterPro" id="IPR012908">
    <property type="entry name" value="PGAP1-ab_dom-like"/>
</dbReference>
<evidence type="ECO:0000256" key="4">
    <source>
        <dbReference type="ARBA" id="ARBA00022692"/>
    </source>
</evidence>
<evidence type="ECO:0000256" key="5">
    <source>
        <dbReference type="ARBA" id="ARBA00022801"/>
    </source>
</evidence>
<dbReference type="InterPro" id="IPR039529">
    <property type="entry name" value="PGAP1/BST1"/>
</dbReference>
<comment type="function">
    <text evidence="10">Involved in inositol deacylation of GPI-anchored proteins which plays important roles in the quality control and ER-associated degradation of GPI-anchored proteins.</text>
</comment>
<feature type="domain" description="GPI inositol-deacylase transmembrane" evidence="12">
    <location>
        <begin position="644"/>
        <end position="1032"/>
    </location>
</feature>
<comment type="caution">
    <text evidence="13">The sequence shown here is derived from an EMBL/GenBank/DDBJ whole genome shotgun (WGS) entry which is preliminary data.</text>
</comment>
<evidence type="ECO:0000313" key="14">
    <source>
        <dbReference type="Proteomes" id="UP000242525"/>
    </source>
</evidence>
<keyword evidence="4 10" id="KW-0812">Transmembrane</keyword>
<keyword evidence="6 10" id="KW-0256">Endoplasmic reticulum</keyword>
<dbReference type="SUPFAM" id="SSF53474">
    <property type="entry name" value="alpha/beta-Hydrolases"/>
    <property type="match status" value="1"/>
</dbReference>
<evidence type="ECO:0000259" key="12">
    <source>
        <dbReference type="Pfam" id="PF25140"/>
    </source>
</evidence>
<evidence type="ECO:0000256" key="1">
    <source>
        <dbReference type="ARBA" id="ARBA00004477"/>
    </source>
</evidence>
<evidence type="ECO:0000256" key="2">
    <source>
        <dbReference type="ARBA" id="ARBA00006931"/>
    </source>
</evidence>
<dbReference type="GO" id="GO:0050185">
    <property type="term" value="F:phosphatidylinositol deacylase activity"/>
    <property type="evidence" value="ECO:0007669"/>
    <property type="project" value="TreeGrafter"/>
</dbReference>
<feature type="transmembrane region" description="Helical" evidence="10">
    <location>
        <begin position="906"/>
        <end position="927"/>
    </location>
</feature>
<keyword evidence="9 10" id="KW-0472">Membrane</keyword>
<feature type="transmembrane region" description="Helical" evidence="10">
    <location>
        <begin position="868"/>
        <end position="885"/>
    </location>
</feature>
<keyword evidence="14" id="KW-1185">Reference proteome</keyword>
<dbReference type="GO" id="GO:0005789">
    <property type="term" value="C:endoplasmic reticulum membrane"/>
    <property type="evidence" value="ECO:0007669"/>
    <property type="project" value="UniProtKB-SubCell"/>
</dbReference>
<sequence length="1039" mass="114376">MLGKPAITPSLRSQWAVALLFLVFILSALHSLLLHHPDKAGCGHVWMYPTYTKLTGFNRQHTRLGDKYALYLYRDDYYQRIDPGEFKPTGIPVIFIPGNAGSYKQARSIGSLAAEAISERGLSADTQIDLFTADFQEDFTAFHGRTLLDQAEYVNDAIKFILNLYDNPNPATPHPKSVIVIGHSMGGFIARTLVGLNNYTPESVNTILTLASPHALPPLTFDAELTNVYQLVNRYWAEAHSADMIGRSPLSSVALVSIAGGKPDNMVPSDYSAVSQFARPSHAFAVFSYGIPGVWTGIDHQAIVWCHQVRVAIVNALLEIVDPESPSKTKSLEARMGLFAKYFLSGFEPYPYNTKNVAPLATLPEAEQAAPVDGPMTIISATAHTIKPTVIKVNPGNGVQIFSNVSDVDIQLCSASFLCRKVDQDALKVPHSSPYFLEPFQSGFKKTQPSTFAYYLEYTPAQLNGVSYISVIPKTSLADNDYIVINTGVKQREIEVGASYMIFGGLSVRVPAGQATDISLKGATSSLLSYTVEIVDAGQKFSKSVFRPFIRQYVLDPFESKFHVNVFGKARRAFVFFHGLDSPFIGHLARSANNMQENNLHVQVFTPPTTHATEGSDASFEVRIKLDVWGTLGNLIPRYRTILIPFSIAVVLSVILIQLYSLALQGSYTPGSGFKKSRHVEGVPTFSQGLQMLIRSFLPVAVPVLMLLQLLMSFKPLRFVVNLILQAPFLFRNGGVFTTATHLITTAAGSDSSNDSVGTLVPGNPFVVGLVTNRNNLLLLLITPLLAFVALGMTVTVHGLIMGLVNGLVRLLSNALPRGRLHRDDKKDRPTVSAGVNIRGRQVSYLWLTATGLALLVTKIYAPYPLAYTISVVYFLYLVILAKLNRHQYQGLGRPQNDTFINFAESLLMLLLWTVPLGIPVVISWVHTLIEHSFWQPCSSHRNVVNIIPLLLVIYLFQTHYVSVTPARSMPSSSASPPVISSNKYAAQMRTWGVTFFGSLTVYIILYAIMLGFNNTYMLFHLVNIALVCVAVYGILLSR</sequence>
<keyword evidence="3 10" id="KW-0813">Transport</keyword>
<evidence type="ECO:0000256" key="3">
    <source>
        <dbReference type="ARBA" id="ARBA00022448"/>
    </source>
</evidence>
<dbReference type="AlphaFoldDB" id="A0A0J9X4C4"/>
<proteinExistence type="inferred from homology"/>
<evidence type="ECO:0000256" key="10">
    <source>
        <dbReference type="RuleBase" id="RU365011"/>
    </source>
</evidence>
<dbReference type="InterPro" id="IPR056824">
    <property type="entry name" value="PGAP1_TMD"/>
</dbReference>
<dbReference type="Proteomes" id="UP000242525">
    <property type="component" value="Unassembled WGS sequence"/>
</dbReference>
<dbReference type="PANTHER" id="PTHR15495">
    <property type="entry name" value="NEGATIVE REGULATOR OF VESICLE FORMATION-RELATED"/>
    <property type="match status" value="1"/>
</dbReference>
<keyword evidence="8 10" id="KW-1133">Transmembrane helix</keyword>
<keyword evidence="5 10" id="KW-0378">Hydrolase</keyword>
<gene>
    <name evidence="13" type="ORF">BN980_GECA01s08238g</name>
</gene>
<name>A0A0J9X4C4_GEOCN</name>
<feature type="transmembrane region" description="Helical" evidence="10">
    <location>
        <begin position="947"/>
        <end position="964"/>
    </location>
</feature>
<evidence type="ECO:0000256" key="8">
    <source>
        <dbReference type="ARBA" id="ARBA00022989"/>
    </source>
</evidence>
<evidence type="ECO:0000256" key="7">
    <source>
        <dbReference type="ARBA" id="ARBA00022927"/>
    </source>
</evidence>
<comment type="similarity">
    <text evidence="2 10">Belongs to the GPI inositol-deacylase family.</text>
</comment>
<dbReference type="OrthoDB" id="348976at2759"/>
<dbReference type="InterPro" id="IPR029058">
    <property type="entry name" value="AB_hydrolase_fold"/>
</dbReference>
<evidence type="ECO:0000313" key="13">
    <source>
        <dbReference type="EMBL" id="CDO51560.1"/>
    </source>
</evidence>
<organism evidence="13 14">
    <name type="scientific">Geotrichum candidum</name>
    <name type="common">Oospora lactis</name>
    <name type="synonym">Dipodascus geotrichum</name>
    <dbReference type="NCBI Taxonomy" id="1173061"/>
    <lineage>
        <taxon>Eukaryota</taxon>
        <taxon>Fungi</taxon>
        <taxon>Dikarya</taxon>
        <taxon>Ascomycota</taxon>
        <taxon>Saccharomycotina</taxon>
        <taxon>Dipodascomycetes</taxon>
        <taxon>Dipodascales</taxon>
        <taxon>Dipodascaceae</taxon>
        <taxon>Geotrichum</taxon>
    </lineage>
</organism>